<reference evidence="3" key="1">
    <citation type="submission" date="2020-08" db="EMBL/GenBank/DDBJ databases">
        <title>Genome sequencing and assembly of the red palm weevil Rhynchophorus ferrugineus.</title>
        <authorList>
            <person name="Dias G.B."/>
            <person name="Bergman C.M."/>
            <person name="Manee M."/>
        </authorList>
    </citation>
    <scope>NUCLEOTIDE SEQUENCE</scope>
    <source>
        <strain evidence="3">AA-2017</strain>
        <tissue evidence="3">Whole larva</tissue>
    </source>
</reference>
<name>A0A834IJR5_RHYFE</name>
<dbReference type="InterPro" id="IPR036425">
    <property type="entry name" value="MoaB/Mog-like_dom_sf"/>
</dbReference>
<keyword evidence="1" id="KW-0460">Magnesium</keyword>
<evidence type="ECO:0000259" key="2">
    <source>
        <dbReference type="Pfam" id="PF03454"/>
    </source>
</evidence>
<dbReference type="Gene3D" id="3.40.980.10">
    <property type="entry name" value="MoaB/Mog-like domain"/>
    <property type="match status" value="1"/>
</dbReference>
<dbReference type="GO" id="GO:0006777">
    <property type="term" value="P:Mo-molybdopterin cofactor biosynthetic process"/>
    <property type="evidence" value="ECO:0007669"/>
    <property type="project" value="UniProtKB-UniRule"/>
</dbReference>
<proteinExistence type="inferred from homology"/>
<dbReference type="GO" id="GO:0061599">
    <property type="term" value="F:molybdopterin molybdotransferase activity"/>
    <property type="evidence" value="ECO:0007669"/>
    <property type="project" value="UniProtKB-UniRule"/>
</dbReference>
<dbReference type="InterPro" id="IPR036688">
    <property type="entry name" value="MoeA_C_domain_IV_sf"/>
</dbReference>
<dbReference type="InterPro" id="IPR005111">
    <property type="entry name" value="MoeA_C_domain_IV"/>
</dbReference>
<comment type="similarity">
    <text evidence="1">Belongs to the MoeA family.</text>
</comment>
<keyword evidence="1" id="KW-0500">Molybdenum</keyword>
<gene>
    <name evidence="3" type="ORF">GWI33_005844</name>
</gene>
<comment type="function">
    <text evidence="1">Catalyzes two steps in the biosynthesis of the molybdenum cofactor. In the first step, molybdopterin is adenylated. Subsequently, molybdate is inserted into adenylated molybdopterin and AMP is released.</text>
</comment>
<evidence type="ECO:0000313" key="4">
    <source>
        <dbReference type="Proteomes" id="UP000625711"/>
    </source>
</evidence>
<dbReference type="Gene3D" id="2.40.340.10">
    <property type="entry name" value="MoeA, C-terminal, domain IV"/>
    <property type="match status" value="1"/>
</dbReference>
<sequence>KPTVFVTLDYKGKKKTVFALPGNPVSCCVTSLLFVIPTLKRLEGDALFLDWPRITATLENTINNNDIRPEYVRVTVRRDPDNQFVAKSTGNQISSRLNSMVNANGLLLVSGKTQQPARSTQSILLFGQLL</sequence>
<dbReference type="UniPathway" id="UPA00344"/>
<dbReference type="InterPro" id="IPR038987">
    <property type="entry name" value="MoeA-like"/>
</dbReference>
<comment type="cofactor">
    <cofactor evidence="1">
        <name>Mg(2+)</name>
        <dbReference type="ChEBI" id="CHEBI:18420"/>
    </cofactor>
</comment>
<keyword evidence="1" id="KW-0501">Molybdenum cofactor biosynthesis</keyword>
<organism evidence="3 4">
    <name type="scientific">Rhynchophorus ferrugineus</name>
    <name type="common">Red palm weevil</name>
    <name type="synonym">Curculio ferrugineus</name>
    <dbReference type="NCBI Taxonomy" id="354439"/>
    <lineage>
        <taxon>Eukaryota</taxon>
        <taxon>Metazoa</taxon>
        <taxon>Ecdysozoa</taxon>
        <taxon>Arthropoda</taxon>
        <taxon>Hexapoda</taxon>
        <taxon>Insecta</taxon>
        <taxon>Pterygota</taxon>
        <taxon>Neoptera</taxon>
        <taxon>Endopterygota</taxon>
        <taxon>Coleoptera</taxon>
        <taxon>Polyphaga</taxon>
        <taxon>Cucujiformia</taxon>
        <taxon>Curculionidae</taxon>
        <taxon>Dryophthorinae</taxon>
        <taxon>Rhynchophorus</taxon>
    </lineage>
</organism>
<dbReference type="SUPFAM" id="SSF63867">
    <property type="entry name" value="MoeA C-terminal domain-like"/>
    <property type="match status" value="1"/>
</dbReference>
<dbReference type="PANTHER" id="PTHR10192">
    <property type="entry name" value="MOLYBDOPTERIN BIOSYNTHESIS PROTEIN"/>
    <property type="match status" value="1"/>
</dbReference>
<evidence type="ECO:0000313" key="3">
    <source>
        <dbReference type="EMBL" id="KAF7280447.1"/>
    </source>
</evidence>
<evidence type="ECO:0000256" key="1">
    <source>
        <dbReference type="RuleBase" id="RU365090"/>
    </source>
</evidence>
<feature type="domain" description="MoeA C-terminal" evidence="2">
    <location>
        <begin position="56"/>
        <end position="113"/>
    </location>
</feature>
<dbReference type="AlphaFoldDB" id="A0A834IJR5"/>
<protein>
    <recommendedName>
        <fullName evidence="2">MoeA C-terminal domain-containing protein</fullName>
    </recommendedName>
</protein>
<comment type="pathway">
    <text evidence="1">Cofactor biosynthesis; molybdopterin biosynthesis.</text>
</comment>
<dbReference type="GO" id="GO:0030425">
    <property type="term" value="C:dendrite"/>
    <property type="evidence" value="ECO:0007669"/>
    <property type="project" value="TreeGrafter"/>
</dbReference>
<dbReference type="EMBL" id="JAACXV010000295">
    <property type="protein sequence ID" value="KAF7280447.1"/>
    <property type="molecule type" value="Genomic_DNA"/>
</dbReference>
<feature type="non-terminal residue" evidence="3">
    <location>
        <position position="1"/>
    </location>
</feature>
<keyword evidence="1" id="KW-0479">Metal-binding</keyword>
<dbReference type="GO" id="GO:0046872">
    <property type="term" value="F:metal ion binding"/>
    <property type="evidence" value="ECO:0007669"/>
    <property type="project" value="UniProtKB-UniRule"/>
</dbReference>
<dbReference type="PANTHER" id="PTHR10192:SF5">
    <property type="entry name" value="GEPHYRIN"/>
    <property type="match status" value="1"/>
</dbReference>
<keyword evidence="1" id="KW-0808">Transferase</keyword>
<dbReference type="GO" id="GO:0099634">
    <property type="term" value="C:postsynaptic specialization membrane"/>
    <property type="evidence" value="ECO:0007669"/>
    <property type="project" value="GOC"/>
</dbReference>
<dbReference type="GO" id="GO:0005829">
    <property type="term" value="C:cytosol"/>
    <property type="evidence" value="ECO:0007669"/>
    <property type="project" value="TreeGrafter"/>
</dbReference>
<dbReference type="GO" id="GO:0061598">
    <property type="term" value="F:molybdopterin adenylyltransferase activity"/>
    <property type="evidence" value="ECO:0007669"/>
    <property type="project" value="UniProtKB-UniRule"/>
</dbReference>
<dbReference type="OrthoDB" id="4349954at2759"/>
<dbReference type="GO" id="GO:0005524">
    <property type="term" value="F:ATP binding"/>
    <property type="evidence" value="ECO:0007669"/>
    <property type="project" value="UniProtKB-UniRule"/>
</dbReference>
<dbReference type="GO" id="GO:0072579">
    <property type="term" value="P:glycine receptor clustering"/>
    <property type="evidence" value="ECO:0007669"/>
    <property type="project" value="TreeGrafter"/>
</dbReference>
<dbReference type="Proteomes" id="UP000625711">
    <property type="component" value="Unassembled WGS sequence"/>
</dbReference>
<keyword evidence="4" id="KW-1185">Reference proteome</keyword>
<dbReference type="GO" id="GO:0007529">
    <property type="term" value="P:establishment of synaptic specificity at neuromuscular junction"/>
    <property type="evidence" value="ECO:0007669"/>
    <property type="project" value="TreeGrafter"/>
</dbReference>
<comment type="caution">
    <text evidence="3">The sequence shown here is derived from an EMBL/GenBank/DDBJ whole genome shotgun (WGS) entry which is preliminary data.</text>
</comment>
<dbReference type="GO" id="GO:0098970">
    <property type="term" value="P:postsynaptic neurotransmitter receptor diffusion trapping"/>
    <property type="evidence" value="ECO:0007669"/>
    <property type="project" value="TreeGrafter"/>
</dbReference>
<dbReference type="GO" id="GO:0097112">
    <property type="term" value="P:gamma-aminobutyric acid receptor clustering"/>
    <property type="evidence" value="ECO:0007669"/>
    <property type="project" value="TreeGrafter"/>
</dbReference>
<comment type="catalytic activity">
    <reaction evidence="1">
        <text>adenylyl-molybdopterin + molybdate = Mo-molybdopterin + AMP + H(+)</text>
        <dbReference type="Rhea" id="RHEA:35047"/>
        <dbReference type="ChEBI" id="CHEBI:15378"/>
        <dbReference type="ChEBI" id="CHEBI:36264"/>
        <dbReference type="ChEBI" id="CHEBI:62727"/>
        <dbReference type="ChEBI" id="CHEBI:71302"/>
        <dbReference type="ChEBI" id="CHEBI:456215"/>
    </reaction>
</comment>
<dbReference type="SUPFAM" id="SSF53218">
    <property type="entry name" value="Molybdenum cofactor biosynthesis proteins"/>
    <property type="match status" value="1"/>
</dbReference>
<dbReference type="Pfam" id="PF03454">
    <property type="entry name" value="MoeA_C"/>
    <property type="match status" value="1"/>
</dbReference>
<comment type="catalytic activity">
    <reaction evidence="1">
        <text>molybdopterin + ATP + H(+) = adenylyl-molybdopterin + diphosphate</text>
        <dbReference type="Rhea" id="RHEA:31331"/>
        <dbReference type="ChEBI" id="CHEBI:15378"/>
        <dbReference type="ChEBI" id="CHEBI:30616"/>
        <dbReference type="ChEBI" id="CHEBI:33019"/>
        <dbReference type="ChEBI" id="CHEBI:58698"/>
        <dbReference type="ChEBI" id="CHEBI:62727"/>
    </reaction>
</comment>
<accession>A0A834IJR5</accession>